<feature type="signal peptide" evidence="1">
    <location>
        <begin position="1"/>
        <end position="17"/>
    </location>
</feature>
<proteinExistence type="predicted"/>
<dbReference type="AlphaFoldDB" id="A0A9P9D5L5"/>
<evidence type="ECO:0000313" key="3">
    <source>
        <dbReference type="Proteomes" id="UP000700596"/>
    </source>
</evidence>
<evidence type="ECO:0008006" key="4">
    <source>
        <dbReference type="Google" id="ProtNLM"/>
    </source>
</evidence>
<gene>
    <name evidence="2" type="ORF">B0J11DRAFT_597625</name>
</gene>
<keyword evidence="1" id="KW-0732">Signal</keyword>
<accession>A0A9P9D5L5</accession>
<evidence type="ECO:0000313" key="2">
    <source>
        <dbReference type="EMBL" id="KAH7112857.1"/>
    </source>
</evidence>
<dbReference type="PANTHER" id="PTHR38850">
    <property type="entry name" value="CERATO-PLATANIN"/>
    <property type="match status" value="1"/>
</dbReference>
<keyword evidence="3" id="KW-1185">Reference proteome</keyword>
<sequence>MFSAITATLALASVASAIGVSITPHAQYSSSVGVLGCHIDTNRAAYWPHSPGCDTMCVKVSANGRSVHLLQLDTSAGAYDISYDAWNYLSTGQSATDNPTIGGGIDADYEFVSMDQCSDLIKTPSGKLPLMAANSMNFFAGCGSNSWVGQNSALYNIQNAACTLGFNEVCTLDLAVSNQPSCPHMLGAQNALSGIGVQNIVFGTDQILHQNQQSL</sequence>
<feature type="chain" id="PRO_5040198965" description="Cerato-platanin" evidence="1">
    <location>
        <begin position="18"/>
        <end position="215"/>
    </location>
</feature>
<dbReference type="PANTHER" id="PTHR38850:SF2">
    <property type="entry name" value="CERATO-PLATANIN"/>
    <property type="match status" value="1"/>
</dbReference>
<dbReference type="EMBL" id="JAGMWT010000020">
    <property type="protein sequence ID" value="KAH7112857.1"/>
    <property type="molecule type" value="Genomic_DNA"/>
</dbReference>
<dbReference type="OrthoDB" id="5370830at2759"/>
<protein>
    <recommendedName>
        <fullName evidence="4">Cerato-platanin</fullName>
    </recommendedName>
</protein>
<comment type="caution">
    <text evidence="2">The sequence shown here is derived from an EMBL/GenBank/DDBJ whole genome shotgun (WGS) entry which is preliminary data.</text>
</comment>
<reference evidence="2" key="1">
    <citation type="journal article" date="2021" name="Nat. Commun.">
        <title>Genetic determinants of endophytism in the Arabidopsis root mycobiome.</title>
        <authorList>
            <person name="Mesny F."/>
            <person name="Miyauchi S."/>
            <person name="Thiergart T."/>
            <person name="Pickel B."/>
            <person name="Atanasova L."/>
            <person name="Karlsson M."/>
            <person name="Huettel B."/>
            <person name="Barry K.W."/>
            <person name="Haridas S."/>
            <person name="Chen C."/>
            <person name="Bauer D."/>
            <person name="Andreopoulos W."/>
            <person name="Pangilinan J."/>
            <person name="LaButti K."/>
            <person name="Riley R."/>
            <person name="Lipzen A."/>
            <person name="Clum A."/>
            <person name="Drula E."/>
            <person name="Henrissat B."/>
            <person name="Kohler A."/>
            <person name="Grigoriev I.V."/>
            <person name="Martin F.M."/>
            <person name="Hacquard S."/>
        </authorList>
    </citation>
    <scope>NUCLEOTIDE SEQUENCE</scope>
    <source>
        <strain evidence="2">MPI-CAGE-CH-0243</strain>
    </source>
</reference>
<organism evidence="2 3">
    <name type="scientific">Dendryphion nanum</name>
    <dbReference type="NCBI Taxonomy" id="256645"/>
    <lineage>
        <taxon>Eukaryota</taxon>
        <taxon>Fungi</taxon>
        <taxon>Dikarya</taxon>
        <taxon>Ascomycota</taxon>
        <taxon>Pezizomycotina</taxon>
        <taxon>Dothideomycetes</taxon>
        <taxon>Pleosporomycetidae</taxon>
        <taxon>Pleosporales</taxon>
        <taxon>Torulaceae</taxon>
        <taxon>Dendryphion</taxon>
    </lineage>
</organism>
<name>A0A9P9D5L5_9PLEO</name>
<dbReference type="Proteomes" id="UP000700596">
    <property type="component" value="Unassembled WGS sequence"/>
</dbReference>
<evidence type="ECO:0000256" key="1">
    <source>
        <dbReference type="SAM" id="SignalP"/>
    </source>
</evidence>